<accession>A0A0A9FWP1</accession>
<protein>
    <submittedName>
        <fullName evidence="1">Uncharacterized protein</fullName>
    </submittedName>
</protein>
<organism evidence="1">
    <name type="scientific">Arundo donax</name>
    <name type="common">Giant reed</name>
    <name type="synonym">Donax arundinaceus</name>
    <dbReference type="NCBI Taxonomy" id="35708"/>
    <lineage>
        <taxon>Eukaryota</taxon>
        <taxon>Viridiplantae</taxon>
        <taxon>Streptophyta</taxon>
        <taxon>Embryophyta</taxon>
        <taxon>Tracheophyta</taxon>
        <taxon>Spermatophyta</taxon>
        <taxon>Magnoliopsida</taxon>
        <taxon>Liliopsida</taxon>
        <taxon>Poales</taxon>
        <taxon>Poaceae</taxon>
        <taxon>PACMAD clade</taxon>
        <taxon>Arundinoideae</taxon>
        <taxon>Arundineae</taxon>
        <taxon>Arundo</taxon>
    </lineage>
</organism>
<reference evidence="1" key="2">
    <citation type="journal article" date="2015" name="Data Brief">
        <title>Shoot transcriptome of the giant reed, Arundo donax.</title>
        <authorList>
            <person name="Barrero R.A."/>
            <person name="Guerrero F.D."/>
            <person name="Moolhuijzen P."/>
            <person name="Goolsby J.A."/>
            <person name="Tidwell J."/>
            <person name="Bellgard S.E."/>
            <person name="Bellgard M.I."/>
        </authorList>
    </citation>
    <scope>NUCLEOTIDE SEQUENCE</scope>
    <source>
        <tissue evidence="1">Shoot tissue taken approximately 20 cm above the soil surface</tissue>
    </source>
</reference>
<reference evidence="1" key="1">
    <citation type="submission" date="2014-09" db="EMBL/GenBank/DDBJ databases">
        <authorList>
            <person name="Magalhaes I.L.F."/>
            <person name="Oliveira U."/>
            <person name="Santos F.R."/>
            <person name="Vidigal T.H.D.A."/>
            <person name="Brescovit A.D."/>
            <person name="Santos A.J."/>
        </authorList>
    </citation>
    <scope>NUCLEOTIDE SEQUENCE</scope>
    <source>
        <tissue evidence="1">Shoot tissue taken approximately 20 cm above the soil surface</tissue>
    </source>
</reference>
<name>A0A0A9FWP1_ARUDO</name>
<proteinExistence type="predicted"/>
<sequence length="40" mass="4710">MSINLKLSSTVTLSLREYFILYYCSVKLALHVYYTPHEVL</sequence>
<evidence type="ECO:0000313" key="1">
    <source>
        <dbReference type="EMBL" id="JAE15614.1"/>
    </source>
</evidence>
<dbReference type="AlphaFoldDB" id="A0A0A9FWP1"/>
<dbReference type="EMBL" id="GBRH01182282">
    <property type="protein sequence ID" value="JAE15614.1"/>
    <property type="molecule type" value="Transcribed_RNA"/>
</dbReference>